<reference evidence="2" key="1">
    <citation type="submission" date="2018-06" db="EMBL/GenBank/DDBJ databases">
        <authorList>
            <person name="Zhirakovskaya E."/>
        </authorList>
    </citation>
    <scope>NUCLEOTIDE SEQUENCE</scope>
</reference>
<feature type="non-terminal residue" evidence="2">
    <location>
        <position position="323"/>
    </location>
</feature>
<sequence>MSTTLRHKRQLRKSKSKKNLNKSRIINTLSVVIACAFVYVAFFGPNTVSIDTFGTIDAHTSIQKTTLDKTTYNARMLALARGVAYAPFKAVFSSIASTSSTSSLKSRAPVVSARQNTNTQLWPPYAVYPKYGAIFPFKRVVAYYGNFYSKNMGVLGEYPKKEMLAKLERAVKAWTVADPTTSVVPAIDYIAITAQGSSGSDGMYRARMPDSQIEKALSISREVHGVLILDVQVGLSTLENELPLLKKYLKQPDVELAIDPEFSMSKSKIPPGRIIGTVDAKDINYAIEYLAKLVRTYHLPPKFLVVHRFTEAMVTNYKKIVPL</sequence>
<dbReference type="PROSITE" id="PS51257">
    <property type="entry name" value="PROKAR_LIPOPROTEIN"/>
    <property type="match status" value="1"/>
</dbReference>
<name>A0A3B0UM45_9ZZZZ</name>
<gene>
    <name evidence="2" type="ORF">MNBD_CPR01-524</name>
</gene>
<dbReference type="AlphaFoldDB" id="A0A3B0UM45"/>
<evidence type="ECO:0000313" key="2">
    <source>
        <dbReference type="EMBL" id="VAW32231.1"/>
    </source>
</evidence>
<keyword evidence="1" id="KW-0812">Transmembrane</keyword>
<organism evidence="2">
    <name type="scientific">hydrothermal vent metagenome</name>
    <dbReference type="NCBI Taxonomy" id="652676"/>
    <lineage>
        <taxon>unclassified sequences</taxon>
        <taxon>metagenomes</taxon>
        <taxon>ecological metagenomes</taxon>
    </lineage>
</organism>
<keyword evidence="1" id="KW-1133">Transmembrane helix</keyword>
<evidence type="ECO:0000256" key="1">
    <source>
        <dbReference type="SAM" id="Phobius"/>
    </source>
</evidence>
<feature type="transmembrane region" description="Helical" evidence="1">
    <location>
        <begin position="25"/>
        <end position="44"/>
    </location>
</feature>
<keyword evidence="1" id="KW-0472">Membrane</keyword>
<dbReference type="EMBL" id="UOEV01000030">
    <property type="protein sequence ID" value="VAW32231.1"/>
    <property type="molecule type" value="Genomic_DNA"/>
</dbReference>
<proteinExistence type="predicted"/>
<accession>A0A3B0UM45</accession>
<protein>
    <submittedName>
        <fullName evidence="2">Uncharacterized protein</fullName>
    </submittedName>
</protein>